<evidence type="ECO:0000313" key="1">
    <source>
        <dbReference type="EMBL" id="EGG10413.1"/>
    </source>
</evidence>
<organism evidence="2">
    <name type="scientific">Melampsora larici-populina (strain 98AG31 / pathotype 3-4-7)</name>
    <name type="common">Poplar leaf rust fungus</name>
    <dbReference type="NCBI Taxonomy" id="747676"/>
    <lineage>
        <taxon>Eukaryota</taxon>
        <taxon>Fungi</taxon>
        <taxon>Dikarya</taxon>
        <taxon>Basidiomycota</taxon>
        <taxon>Pucciniomycotina</taxon>
        <taxon>Pucciniomycetes</taxon>
        <taxon>Pucciniales</taxon>
        <taxon>Melampsoraceae</taxon>
        <taxon>Melampsora</taxon>
    </lineage>
</organism>
<gene>
    <name evidence="1" type="ORF">MELLADRAFT_102964</name>
</gene>
<protein>
    <submittedName>
        <fullName evidence="1">Uncharacterized protein</fullName>
    </submittedName>
</protein>
<name>F4RA36_MELLP</name>
<dbReference type="HOGENOM" id="CLU_094294_0_0_1"/>
<dbReference type="Proteomes" id="UP000001072">
    <property type="component" value="Unassembled WGS sequence"/>
</dbReference>
<evidence type="ECO:0000313" key="2">
    <source>
        <dbReference type="Proteomes" id="UP000001072"/>
    </source>
</evidence>
<dbReference type="EMBL" id="GL883094">
    <property type="protein sequence ID" value="EGG10413.1"/>
    <property type="molecule type" value="Genomic_DNA"/>
</dbReference>
<dbReference type="VEuPathDB" id="FungiDB:MELLADRAFT_102964"/>
<proteinExistence type="predicted"/>
<accession>F4RA36</accession>
<keyword evidence="2" id="KW-1185">Reference proteome</keyword>
<dbReference type="RefSeq" id="XP_007405883.1">
    <property type="nucleotide sequence ID" value="XM_007405821.1"/>
</dbReference>
<reference evidence="2" key="1">
    <citation type="journal article" date="2011" name="Proc. Natl. Acad. Sci. U.S.A.">
        <title>Obligate biotrophy features unraveled by the genomic analysis of rust fungi.</title>
        <authorList>
            <person name="Duplessis S."/>
            <person name="Cuomo C.A."/>
            <person name="Lin Y.-C."/>
            <person name="Aerts A."/>
            <person name="Tisserant E."/>
            <person name="Veneault-Fourrey C."/>
            <person name="Joly D.L."/>
            <person name="Hacquard S."/>
            <person name="Amselem J."/>
            <person name="Cantarel B.L."/>
            <person name="Chiu R."/>
            <person name="Coutinho P.M."/>
            <person name="Feau N."/>
            <person name="Field M."/>
            <person name="Frey P."/>
            <person name="Gelhaye E."/>
            <person name="Goldberg J."/>
            <person name="Grabherr M.G."/>
            <person name="Kodira C.D."/>
            <person name="Kohler A."/>
            <person name="Kuees U."/>
            <person name="Lindquist E.A."/>
            <person name="Lucas S.M."/>
            <person name="Mago R."/>
            <person name="Mauceli E."/>
            <person name="Morin E."/>
            <person name="Murat C."/>
            <person name="Pangilinan J.L."/>
            <person name="Park R."/>
            <person name="Pearson M."/>
            <person name="Quesneville H."/>
            <person name="Rouhier N."/>
            <person name="Sakthikumar S."/>
            <person name="Salamov A.A."/>
            <person name="Schmutz J."/>
            <person name="Selles B."/>
            <person name="Shapiro H."/>
            <person name="Tanguay P."/>
            <person name="Tuskan G.A."/>
            <person name="Henrissat B."/>
            <person name="Van de Peer Y."/>
            <person name="Rouze P."/>
            <person name="Ellis J.G."/>
            <person name="Dodds P.N."/>
            <person name="Schein J.E."/>
            <person name="Zhong S."/>
            <person name="Hamelin R.C."/>
            <person name="Grigoriev I.V."/>
            <person name="Szabo L.J."/>
            <person name="Martin F."/>
        </authorList>
    </citation>
    <scope>NUCLEOTIDE SEQUENCE [LARGE SCALE GENOMIC DNA]</scope>
    <source>
        <strain evidence="2">98AG31 / pathotype 3-4-7</strain>
    </source>
</reference>
<sequence>MIKQHTQRANYLHFLRNVPSDYAEDIGADIILQSSLPKWKPCELSSDVLASTQPILHAMGLATSVNFDSTTSWRHGGKNFSIYSEHVGNSYIEFEYDGHKRSGVIQHIIRPQQTSTPIFVLHIFPDLDPVDENRSPYRLLPHLHATVKYNVDLSLLSIGTNQIFGHCAALHNSPGKFGISKATVSLGIADMSMSYEKTI</sequence>
<dbReference type="KEGG" id="mlr:MELLADRAFT_102964"/>
<dbReference type="InParanoid" id="F4RA36"/>
<dbReference type="GeneID" id="18921825"/>
<dbReference type="AlphaFoldDB" id="F4RA36"/>